<evidence type="ECO:0000259" key="23">
    <source>
        <dbReference type="PROSITE" id="PS50011"/>
    </source>
</evidence>
<evidence type="ECO:0000256" key="15">
    <source>
        <dbReference type="ARBA" id="ARBA00022842"/>
    </source>
</evidence>
<keyword evidence="18" id="KW-0966">Cell projection</keyword>
<evidence type="ECO:0000256" key="10">
    <source>
        <dbReference type="ARBA" id="ARBA00022679"/>
    </source>
</evidence>
<evidence type="ECO:0000256" key="4">
    <source>
        <dbReference type="ARBA" id="ARBA00004245"/>
    </source>
</evidence>
<keyword evidence="7" id="KW-0963">Cytoplasm</keyword>
<dbReference type="InterPro" id="IPR000719">
    <property type="entry name" value="Prot_kinase_dom"/>
</dbReference>
<feature type="binding site" evidence="21">
    <location>
        <position position="49"/>
    </location>
    <ligand>
        <name>ATP</name>
        <dbReference type="ChEBI" id="CHEBI:30616"/>
    </ligand>
</feature>
<dbReference type="SMART" id="SM00220">
    <property type="entry name" value="S_TKc"/>
    <property type="match status" value="1"/>
</dbReference>
<dbReference type="SUPFAM" id="SSF56112">
    <property type="entry name" value="Protein kinase-like (PK-like)"/>
    <property type="match status" value="1"/>
</dbReference>
<dbReference type="InterPro" id="IPR011009">
    <property type="entry name" value="Kinase-like_dom_sf"/>
</dbReference>
<evidence type="ECO:0000256" key="14">
    <source>
        <dbReference type="ARBA" id="ARBA00022840"/>
    </source>
</evidence>
<evidence type="ECO:0000256" key="20">
    <source>
        <dbReference type="ARBA" id="ARBA00048679"/>
    </source>
</evidence>
<comment type="catalytic activity">
    <reaction evidence="19">
        <text>L-threonyl-[protein] + ATP = O-phospho-L-threonyl-[protein] + ADP + H(+)</text>
        <dbReference type="Rhea" id="RHEA:46608"/>
        <dbReference type="Rhea" id="RHEA-COMP:11060"/>
        <dbReference type="Rhea" id="RHEA-COMP:11605"/>
        <dbReference type="ChEBI" id="CHEBI:15378"/>
        <dbReference type="ChEBI" id="CHEBI:30013"/>
        <dbReference type="ChEBI" id="CHEBI:30616"/>
        <dbReference type="ChEBI" id="CHEBI:61977"/>
        <dbReference type="ChEBI" id="CHEBI:456216"/>
        <dbReference type="EC" id="2.7.11.1"/>
    </reaction>
</comment>
<dbReference type="InterPro" id="IPR008271">
    <property type="entry name" value="Ser/Thr_kinase_AS"/>
</dbReference>
<dbReference type="GO" id="GO:0005524">
    <property type="term" value="F:ATP binding"/>
    <property type="evidence" value="ECO:0007669"/>
    <property type="project" value="UniProtKB-UniRule"/>
</dbReference>
<keyword evidence="9" id="KW-0597">Phosphoprotein</keyword>
<dbReference type="GO" id="GO:0005856">
    <property type="term" value="C:cytoskeleton"/>
    <property type="evidence" value="ECO:0007669"/>
    <property type="project" value="UniProtKB-SubCell"/>
</dbReference>
<evidence type="ECO:0000256" key="1">
    <source>
        <dbReference type="ARBA" id="ARBA00001946"/>
    </source>
</evidence>
<evidence type="ECO:0000256" key="11">
    <source>
        <dbReference type="ARBA" id="ARBA00022723"/>
    </source>
</evidence>
<keyword evidence="15" id="KW-0460">Magnesium</keyword>
<evidence type="ECO:0000256" key="12">
    <source>
        <dbReference type="ARBA" id="ARBA00022741"/>
    </source>
</evidence>
<dbReference type="PROSITE" id="PS00107">
    <property type="entry name" value="PROTEIN_KINASE_ATP"/>
    <property type="match status" value="1"/>
</dbReference>
<dbReference type="Pfam" id="PF00069">
    <property type="entry name" value="Pkinase"/>
    <property type="match status" value="1"/>
</dbReference>
<evidence type="ECO:0000313" key="24">
    <source>
        <dbReference type="EMBL" id="CAD8487189.1"/>
    </source>
</evidence>
<comment type="subcellular location">
    <subcellularLocation>
        <location evidence="3">Cell projection</location>
        <location evidence="3">Cilium</location>
    </subcellularLocation>
    <subcellularLocation>
        <location evidence="4">Cytoplasm</location>
        <location evidence="4">Cytoskeleton</location>
    </subcellularLocation>
    <subcellularLocation>
        <location evidence="2">Nucleus</location>
    </subcellularLocation>
</comment>
<keyword evidence="17" id="KW-0539">Nucleus</keyword>
<evidence type="ECO:0000256" key="9">
    <source>
        <dbReference type="ARBA" id="ARBA00022553"/>
    </source>
</evidence>
<dbReference type="Gene3D" id="1.10.510.10">
    <property type="entry name" value="Transferase(Phosphotransferase) domain 1"/>
    <property type="match status" value="1"/>
</dbReference>
<keyword evidence="10" id="KW-0808">Transferase</keyword>
<dbReference type="AlphaFoldDB" id="A0A7S0EJT0"/>
<name>A0A7S0EJT0_9CRYP</name>
<dbReference type="InterPro" id="IPR050117">
    <property type="entry name" value="MAPK"/>
</dbReference>
<feature type="region of interest" description="Disordered" evidence="22">
    <location>
        <begin position="534"/>
        <end position="565"/>
    </location>
</feature>
<dbReference type="InterPro" id="IPR017441">
    <property type="entry name" value="Protein_kinase_ATP_BS"/>
</dbReference>
<evidence type="ECO:0000256" key="19">
    <source>
        <dbReference type="ARBA" id="ARBA00047899"/>
    </source>
</evidence>
<dbReference type="PROSITE" id="PS50011">
    <property type="entry name" value="PROTEIN_KINASE_DOM"/>
    <property type="match status" value="1"/>
</dbReference>
<protein>
    <recommendedName>
        <fullName evidence="6">non-specific serine/threonine protein kinase</fullName>
        <ecNumber evidence="6">2.7.11.1</ecNumber>
    </recommendedName>
</protein>
<evidence type="ECO:0000256" key="5">
    <source>
        <dbReference type="ARBA" id="ARBA00006485"/>
    </source>
</evidence>
<keyword evidence="12 21" id="KW-0547">Nucleotide-binding</keyword>
<dbReference type="EMBL" id="HBEO01017842">
    <property type="protein sequence ID" value="CAD8487189.1"/>
    <property type="molecule type" value="Transcribed_RNA"/>
</dbReference>
<reference evidence="24" key="1">
    <citation type="submission" date="2021-01" db="EMBL/GenBank/DDBJ databases">
        <authorList>
            <person name="Corre E."/>
            <person name="Pelletier E."/>
            <person name="Niang G."/>
            <person name="Scheremetjew M."/>
            <person name="Finn R."/>
            <person name="Kale V."/>
            <person name="Holt S."/>
            <person name="Cochrane G."/>
            <person name="Meng A."/>
            <person name="Brown T."/>
            <person name="Cohen L."/>
        </authorList>
    </citation>
    <scope>NUCLEOTIDE SEQUENCE</scope>
    <source>
        <strain evidence="24">CCMP325</strain>
    </source>
</reference>
<feature type="compositionally biased region" description="Basic and acidic residues" evidence="22">
    <location>
        <begin position="312"/>
        <end position="367"/>
    </location>
</feature>
<dbReference type="Gene3D" id="3.30.200.20">
    <property type="entry name" value="Phosphorylase Kinase, domain 1"/>
    <property type="match status" value="1"/>
</dbReference>
<keyword evidence="14 21" id="KW-0067">ATP-binding</keyword>
<organism evidence="24">
    <name type="scientific">Hanusia phi</name>
    <dbReference type="NCBI Taxonomy" id="3032"/>
    <lineage>
        <taxon>Eukaryota</taxon>
        <taxon>Cryptophyceae</taxon>
        <taxon>Pyrenomonadales</taxon>
        <taxon>Geminigeraceae</taxon>
        <taxon>Hanusia</taxon>
    </lineage>
</organism>
<keyword evidence="16" id="KW-0206">Cytoskeleton</keyword>
<dbReference type="PROSITE" id="PS00108">
    <property type="entry name" value="PROTEIN_KINASE_ST"/>
    <property type="match status" value="1"/>
</dbReference>
<evidence type="ECO:0000256" key="3">
    <source>
        <dbReference type="ARBA" id="ARBA00004138"/>
    </source>
</evidence>
<evidence type="ECO:0000256" key="17">
    <source>
        <dbReference type="ARBA" id="ARBA00023242"/>
    </source>
</evidence>
<evidence type="ECO:0000256" key="13">
    <source>
        <dbReference type="ARBA" id="ARBA00022777"/>
    </source>
</evidence>
<keyword evidence="13" id="KW-0418">Kinase</keyword>
<gene>
    <name evidence="24" type="ORF">HPHI1048_LOCUS12148</name>
</gene>
<comment type="catalytic activity">
    <reaction evidence="20">
        <text>L-seryl-[protein] + ATP = O-phospho-L-seryl-[protein] + ADP + H(+)</text>
        <dbReference type="Rhea" id="RHEA:17989"/>
        <dbReference type="Rhea" id="RHEA-COMP:9863"/>
        <dbReference type="Rhea" id="RHEA-COMP:11604"/>
        <dbReference type="ChEBI" id="CHEBI:15378"/>
        <dbReference type="ChEBI" id="CHEBI:29999"/>
        <dbReference type="ChEBI" id="CHEBI:30616"/>
        <dbReference type="ChEBI" id="CHEBI:83421"/>
        <dbReference type="ChEBI" id="CHEBI:456216"/>
        <dbReference type="EC" id="2.7.11.1"/>
    </reaction>
</comment>
<sequence>MVEITSSKPKQSAFSSMHRYQIAKRLGDGTYGEVVRAINKQSGEVVAVKRMKKKYYSWDECIALGEVQSLRKLRHPNIVKLKEIIRENDRLHMVFEHMDCNLYELTKNRRKHLPESNIKNHMFQILQGLAFMHKNGYFHRDMKPENILVLNDVTKIADFGLAKEINARLPYTEYISTRWYRAPEVLLRSRNYNAPVDVFAVGCIMAELYMLRPLFPGSSESDMINKVCQVLGTPTMEIWPDGFKLATARRIKFPEFSKIPLQNIMPHSSKEGIELMNAMMTWNPKTRATAAGCLEHKYFDEEKVKFEAKLRDKELSRERAKETAKEQEKLKDGEKIKENDKKESERSKEHERPKKERERNPADDAKSRNSSSLSVVKGDQGMLSLSKKYKGLDTTESNSSLSLSKHERSSLRQHNSNRKESVESINSSLRNDSDHKSLEMSLNHTKKSLGEETAKIATLPSLSSTRSHREEAKNSEGASQIPSIKALARDRFPEGRIRHHHNHLPEVSEAADSDFKLLGMERWRSDASYLSTDRTGRKRLGRDKKRSTETEEEDSKSLYQRSRDDIRELNRSRALRQVPLLMGSQEGRALPLVEQEGSKFSHGLQGRDAIGRRYFGAYMDNRSSIFPAVGMAAKRQQPAAVARALGMQQGGMQVASMRSEPNAVELLGRRKF</sequence>
<evidence type="ECO:0000256" key="16">
    <source>
        <dbReference type="ARBA" id="ARBA00023212"/>
    </source>
</evidence>
<dbReference type="FunFam" id="3.30.200.20:FF:000071">
    <property type="entry name" value="serine/threonine-protein kinase MAK isoform X1"/>
    <property type="match status" value="1"/>
</dbReference>
<evidence type="ECO:0000256" key="22">
    <source>
        <dbReference type="SAM" id="MobiDB-lite"/>
    </source>
</evidence>
<comment type="cofactor">
    <cofactor evidence="1">
        <name>Mg(2+)</name>
        <dbReference type="ChEBI" id="CHEBI:18420"/>
    </cofactor>
</comment>
<dbReference type="EC" id="2.7.11.1" evidence="6"/>
<dbReference type="CDD" id="cd07830">
    <property type="entry name" value="STKc_MAK_like"/>
    <property type="match status" value="1"/>
</dbReference>
<comment type="similarity">
    <text evidence="5">Belongs to the protein kinase superfamily. CMGC Ser/Thr protein kinase family. CDC2/CDKX subfamily.</text>
</comment>
<evidence type="ECO:0000256" key="7">
    <source>
        <dbReference type="ARBA" id="ARBA00022490"/>
    </source>
</evidence>
<dbReference type="GO" id="GO:0046872">
    <property type="term" value="F:metal ion binding"/>
    <property type="evidence" value="ECO:0007669"/>
    <property type="project" value="UniProtKB-KW"/>
</dbReference>
<dbReference type="GO" id="GO:0005929">
    <property type="term" value="C:cilium"/>
    <property type="evidence" value="ECO:0007669"/>
    <property type="project" value="UniProtKB-SubCell"/>
</dbReference>
<dbReference type="GO" id="GO:0005634">
    <property type="term" value="C:nucleus"/>
    <property type="evidence" value="ECO:0007669"/>
    <property type="project" value="UniProtKB-SubCell"/>
</dbReference>
<accession>A0A7S0EJT0</accession>
<dbReference type="PANTHER" id="PTHR24055">
    <property type="entry name" value="MITOGEN-ACTIVATED PROTEIN KINASE"/>
    <property type="match status" value="1"/>
</dbReference>
<evidence type="ECO:0000256" key="6">
    <source>
        <dbReference type="ARBA" id="ARBA00012513"/>
    </source>
</evidence>
<feature type="domain" description="Protein kinase" evidence="23">
    <location>
        <begin position="20"/>
        <end position="299"/>
    </location>
</feature>
<keyword evidence="11" id="KW-0479">Metal-binding</keyword>
<dbReference type="FunFam" id="1.10.510.10:FF:000104">
    <property type="entry name" value="serine/threonine-protein kinase MAK isoform X1"/>
    <property type="match status" value="1"/>
</dbReference>
<evidence type="ECO:0000256" key="21">
    <source>
        <dbReference type="PROSITE-ProRule" id="PRU10141"/>
    </source>
</evidence>
<feature type="region of interest" description="Disordered" evidence="22">
    <location>
        <begin position="312"/>
        <end position="485"/>
    </location>
</feature>
<evidence type="ECO:0000256" key="2">
    <source>
        <dbReference type="ARBA" id="ARBA00004123"/>
    </source>
</evidence>
<evidence type="ECO:0000256" key="18">
    <source>
        <dbReference type="ARBA" id="ARBA00023273"/>
    </source>
</evidence>
<evidence type="ECO:0000256" key="8">
    <source>
        <dbReference type="ARBA" id="ARBA00022527"/>
    </source>
</evidence>
<dbReference type="GO" id="GO:0004674">
    <property type="term" value="F:protein serine/threonine kinase activity"/>
    <property type="evidence" value="ECO:0007669"/>
    <property type="project" value="UniProtKB-KW"/>
</dbReference>
<proteinExistence type="inferred from homology"/>
<keyword evidence="8" id="KW-0723">Serine/threonine-protein kinase</keyword>
<feature type="compositionally biased region" description="Basic residues" evidence="22">
    <location>
        <begin position="536"/>
        <end position="545"/>
    </location>
</feature>